<dbReference type="SUPFAM" id="SSF48034">
    <property type="entry name" value="Guanido kinase N-terminal domain"/>
    <property type="match status" value="1"/>
</dbReference>
<gene>
    <name evidence="2" type="ORF">CGI_10021482</name>
</gene>
<dbReference type="EMBL" id="JH816055">
    <property type="protein sequence ID" value="EKC24883.1"/>
    <property type="molecule type" value="Genomic_DNA"/>
</dbReference>
<keyword evidence="2" id="KW-0808">Transferase</keyword>
<protein>
    <submittedName>
        <fullName evidence="2">Arginine kinase</fullName>
    </submittedName>
</protein>
<dbReference type="GO" id="GO:0016301">
    <property type="term" value="F:kinase activity"/>
    <property type="evidence" value="ECO:0007669"/>
    <property type="project" value="UniProtKB-KW"/>
</dbReference>
<accession>K1PT70</accession>
<dbReference type="PROSITE" id="PS51509">
    <property type="entry name" value="PHOSPHAGEN_KINASE_N"/>
    <property type="match status" value="1"/>
</dbReference>
<evidence type="ECO:0000256" key="1">
    <source>
        <dbReference type="PROSITE-ProRule" id="PRU00842"/>
    </source>
</evidence>
<dbReference type="InParanoid" id="K1PT70"/>
<comment type="similarity">
    <text evidence="1">Belongs to the ATP:guanido phosphotransferase family.</text>
</comment>
<evidence type="ECO:0000313" key="2">
    <source>
        <dbReference type="EMBL" id="EKC24883.1"/>
    </source>
</evidence>
<name>K1PT70_MAGGI</name>
<dbReference type="Pfam" id="PF02807">
    <property type="entry name" value="ATP-gua_PtransN"/>
    <property type="match status" value="1"/>
</dbReference>
<dbReference type="InterPro" id="IPR036802">
    <property type="entry name" value="ATP-guanido_PTrfase_N_sf"/>
</dbReference>
<organism evidence="2">
    <name type="scientific">Magallana gigas</name>
    <name type="common">Pacific oyster</name>
    <name type="synonym">Crassostrea gigas</name>
    <dbReference type="NCBI Taxonomy" id="29159"/>
    <lineage>
        <taxon>Eukaryota</taxon>
        <taxon>Metazoa</taxon>
        <taxon>Spiralia</taxon>
        <taxon>Lophotrochozoa</taxon>
        <taxon>Mollusca</taxon>
        <taxon>Bivalvia</taxon>
        <taxon>Autobranchia</taxon>
        <taxon>Pteriomorphia</taxon>
        <taxon>Ostreida</taxon>
        <taxon>Ostreoidea</taxon>
        <taxon>Ostreidae</taxon>
        <taxon>Magallana</taxon>
    </lineage>
</organism>
<keyword evidence="2" id="KW-0418">Kinase</keyword>
<sequence>MYKHYIEQLESFNKKEPPVRKFQPQMQGTELEQLWANLSRGESKSLLKKHLTPERYKLLKDKKTKLGGTLADCIRSGKLYYVQLYACASTCISTGKKLGSENN</sequence>
<dbReference type="Gene3D" id="1.10.135.10">
    <property type="entry name" value="ATP:guanido phosphotransferase, N-terminal domain"/>
    <property type="match status" value="1"/>
</dbReference>
<dbReference type="InterPro" id="IPR022413">
    <property type="entry name" value="ATP-guanido_PTrfase_N"/>
</dbReference>
<dbReference type="AlphaFoldDB" id="K1PT70"/>
<reference evidence="2" key="1">
    <citation type="journal article" date="2012" name="Nature">
        <title>The oyster genome reveals stress adaptation and complexity of shell formation.</title>
        <authorList>
            <person name="Zhang G."/>
            <person name="Fang X."/>
            <person name="Guo X."/>
            <person name="Li L."/>
            <person name="Luo R."/>
            <person name="Xu F."/>
            <person name="Yang P."/>
            <person name="Zhang L."/>
            <person name="Wang X."/>
            <person name="Qi H."/>
            <person name="Xiong Z."/>
            <person name="Que H."/>
            <person name="Xie Y."/>
            <person name="Holland P.W."/>
            <person name="Paps J."/>
            <person name="Zhu Y."/>
            <person name="Wu F."/>
            <person name="Chen Y."/>
            <person name="Wang J."/>
            <person name="Peng C."/>
            <person name="Meng J."/>
            <person name="Yang L."/>
            <person name="Liu J."/>
            <person name="Wen B."/>
            <person name="Zhang N."/>
            <person name="Huang Z."/>
            <person name="Zhu Q."/>
            <person name="Feng Y."/>
            <person name="Mount A."/>
            <person name="Hedgecock D."/>
            <person name="Xu Z."/>
            <person name="Liu Y."/>
            <person name="Domazet-Loso T."/>
            <person name="Du Y."/>
            <person name="Sun X."/>
            <person name="Zhang S."/>
            <person name="Liu B."/>
            <person name="Cheng P."/>
            <person name="Jiang X."/>
            <person name="Li J."/>
            <person name="Fan D."/>
            <person name="Wang W."/>
            <person name="Fu W."/>
            <person name="Wang T."/>
            <person name="Wang B."/>
            <person name="Zhang J."/>
            <person name="Peng Z."/>
            <person name="Li Y."/>
            <person name="Li N."/>
            <person name="Wang J."/>
            <person name="Chen M."/>
            <person name="He Y."/>
            <person name="Tan F."/>
            <person name="Song X."/>
            <person name="Zheng Q."/>
            <person name="Huang R."/>
            <person name="Yang H."/>
            <person name="Du X."/>
            <person name="Chen L."/>
            <person name="Yang M."/>
            <person name="Gaffney P.M."/>
            <person name="Wang S."/>
            <person name="Luo L."/>
            <person name="She Z."/>
            <person name="Ming Y."/>
            <person name="Huang W."/>
            <person name="Zhang S."/>
            <person name="Huang B."/>
            <person name="Zhang Y."/>
            <person name="Qu T."/>
            <person name="Ni P."/>
            <person name="Miao G."/>
            <person name="Wang J."/>
            <person name="Wang Q."/>
            <person name="Steinberg C.E."/>
            <person name="Wang H."/>
            <person name="Li N."/>
            <person name="Qian L."/>
            <person name="Zhang G."/>
            <person name="Li Y."/>
            <person name="Yang H."/>
            <person name="Liu X."/>
            <person name="Wang J."/>
            <person name="Yin Y."/>
            <person name="Wang J."/>
        </authorList>
    </citation>
    <scope>NUCLEOTIDE SEQUENCE [LARGE SCALE GENOMIC DNA]</scope>
    <source>
        <strain evidence="2">05x7-T-G4-1.051#20</strain>
    </source>
</reference>
<dbReference type="HOGENOM" id="CLU_2266292_0_0_1"/>
<proteinExistence type="inferred from homology"/>